<dbReference type="InterPro" id="IPR037185">
    <property type="entry name" value="EmrE-like"/>
</dbReference>
<dbReference type="RefSeq" id="WP_169074014.1">
    <property type="nucleotide sequence ID" value="NZ_JABBXH010000001.1"/>
</dbReference>
<keyword evidence="1" id="KW-0472">Membrane</keyword>
<feature type="transmembrane region" description="Helical" evidence="1">
    <location>
        <begin position="256"/>
        <end position="274"/>
    </location>
</feature>
<comment type="caution">
    <text evidence="3">The sequence shown here is derived from an EMBL/GenBank/DDBJ whole genome shotgun (WGS) entry which is preliminary data.</text>
</comment>
<feature type="transmembrane region" description="Helical" evidence="1">
    <location>
        <begin position="59"/>
        <end position="80"/>
    </location>
</feature>
<sequence>MIKLHSAVLLFALAGLFAKWLPLSAYWLVLGRTSFAAITLFVFLFVTQRNALKIGRSDIPSIIFSGVLLLLHWLTFFYAIQLSTVAFGLLVFASFPIFTLIISAITEKTLPTVTDYLQAIAMVLGIGLLVWDSGLVANLNALLMGLSSALTFALLLTINKALARQYRSATIASYQNLVACLFALPFIGFAQEPLHQVYEYLPELIMLGVVFTALAHSLLTSSLRLLSTFMVSLAICLEPVYGTVAAVLLLNETLTLGVILGGTIILSVNFYHALTSNN</sequence>
<feature type="transmembrane region" description="Helical" evidence="1">
    <location>
        <begin position="28"/>
        <end position="47"/>
    </location>
</feature>
<keyword evidence="1" id="KW-0812">Transmembrane</keyword>
<feature type="transmembrane region" description="Helical" evidence="1">
    <location>
        <begin position="169"/>
        <end position="188"/>
    </location>
</feature>
<dbReference type="PANTHER" id="PTHR22911:SF79">
    <property type="entry name" value="MOBA-LIKE NTP TRANSFERASE DOMAIN-CONTAINING PROTEIN"/>
    <property type="match status" value="1"/>
</dbReference>
<feature type="transmembrane region" description="Helical" evidence="1">
    <location>
        <begin position="200"/>
        <end position="219"/>
    </location>
</feature>
<dbReference type="GO" id="GO:0016020">
    <property type="term" value="C:membrane"/>
    <property type="evidence" value="ECO:0007669"/>
    <property type="project" value="InterPro"/>
</dbReference>
<proteinExistence type="predicted"/>
<feature type="domain" description="EamA" evidence="2">
    <location>
        <begin position="6"/>
        <end position="130"/>
    </location>
</feature>
<keyword evidence="4" id="KW-1185">Reference proteome</keyword>
<feature type="transmembrane region" description="Helical" evidence="1">
    <location>
        <begin position="86"/>
        <end position="106"/>
    </location>
</feature>
<evidence type="ECO:0000259" key="2">
    <source>
        <dbReference type="Pfam" id="PF00892"/>
    </source>
</evidence>
<feature type="transmembrane region" description="Helical" evidence="1">
    <location>
        <begin position="113"/>
        <end position="131"/>
    </location>
</feature>
<reference evidence="3 4" key="1">
    <citation type="submission" date="2020-04" db="EMBL/GenBank/DDBJ databases">
        <title>Thalassotalea sp. M1531, isolated from the surface of marine red alga.</title>
        <authorList>
            <person name="Pang L."/>
            <person name="Lu D.-C."/>
        </authorList>
    </citation>
    <scope>NUCLEOTIDE SEQUENCE [LARGE SCALE GENOMIC DNA]</scope>
    <source>
        <strain evidence="3 4">M1531</strain>
    </source>
</reference>
<feature type="transmembrane region" description="Helical" evidence="1">
    <location>
        <begin position="137"/>
        <end position="157"/>
    </location>
</feature>
<dbReference type="Pfam" id="PF00892">
    <property type="entry name" value="EamA"/>
    <property type="match status" value="2"/>
</dbReference>
<dbReference type="Proteomes" id="UP000568664">
    <property type="component" value="Unassembled WGS sequence"/>
</dbReference>
<accession>A0A7Y0LA26</accession>
<keyword evidence="1" id="KW-1133">Transmembrane helix</keyword>
<dbReference type="PANTHER" id="PTHR22911">
    <property type="entry name" value="ACYL-MALONYL CONDENSING ENZYME-RELATED"/>
    <property type="match status" value="1"/>
</dbReference>
<dbReference type="EMBL" id="JABBXH010000001">
    <property type="protein sequence ID" value="NMP30735.1"/>
    <property type="molecule type" value="Genomic_DNA"/>
</dbReference>
<protein>
    <submittedName>
        <fullName evidence="3">EamA family transporter</fullName>
    </submittedName>
</protein>
<gene>
    <name evidence="3" type="ORF">HII17_04085</name>
</gene>
<feature type="domain" description="EamA" evidence="2">
    <location>
        <begin position="141"/>
        <end position="266"/>
    </location>
</feature>
<organism evidence="3 4">
    <name type="scientific">Thalassotalea algicola</name>
    <dbReference type="NCBI Taxonomy" id="2716224"/>
    <lineage>
        <taxon>Bacteria</taxon>
        <taxon>Pseudomonadati</taxon>
        <taxon>Pseudomonadota</taxon>
        <taxon>Gammaproteobacteria</taxon>
        <taxon>Alteromonadales</taxon>
        <taxon>Colwelliaceae</taxon>
        <taxon>Thalassotalea</taxon>
    </lineage>
</organism>
<name>A0A7Y0LA26_9GAMM</name>
<evidence type="ECO:0000313" key="4">
    <source>
        <dbReference type="Proteomes" id="UP000568664"/>
    </source>
</evidence>
<dbReference type="InterPro" id="IPR000620">
    <property type="entry name" value="EamA_dom"/>
</dbReference>
<dbReference type="SUPFAM" id="SSF103481">
    <property type="entry name" value="Multidrug resistance efflux transporter EmrE"/>
    <property type="match status" value="1"/>
</dbReference>
<evidence type="ECO:0000313" key="3">
    <source>
        <dbReference type="EMBL" id="NMP30735.1"/>
    </source>
</evidence>
<evidence type="ECO:0000256" key="1">
    <source>
        <dbReference type="SAM" id="Phobius"/>
    </source>
</evidence>
<feature type="transmembrane region" description="Helical" evidence="1">
    <location>
        <begin position="226"/>
        <end position="250"/>
    </location>
</feature>
<dbReference type="AlphaFoldDB" id="A0A7Y0LA26"/>